<dbReference type="Gene3D" id="3.30.200.20">
    <property type="entry name" value="Phosphorylase Kinase, domain 1"/>
    <property type="match status" value="1"/>
</dbReference>
<dbReference type="GO" id="GO:0006279">
    <property type="term" value="P:premeiotic DNA replication"/>
    <property type="evidence" value="ECO:0007669"/>
    <property type="project" value="EnsemblFungi"/>
</dbReference>
<dbReference type="PANTHER" id="PTHR44167:SF23">
    <property type="entry name" value="CDC7 KINASE, ISOFORM A-RELATED"/>
    <property type="match status" value="1"/>
</dbReference>
<protein>
    <recommendedName>
        <fullName evidence="1">non-specific serine/threonine protein kinase</fullName>
        <ecNumber evidence="1">2.7.11.1</ecNumber>
    </recommendedName>
</protein>
<sequence length="352" mass="41269">MNPMSDSITQEEYNEFSWLTNIYKLNDRCGYGTFSTVYKALDIKQTEANKYDVYVALKNITRTTAPNRVADELNFLGILDGKYNCSPLLNCFRYEDQVVAVFPYFEYTEFKEFLEVCTEEDIRCYLYNILLAVDHMHKNNIIHRDIKPSNFLYNKSDETGMLIDFGLAQFDNSKDVKNDRTNKKPSVMFFNSVISRQTQPPGYLIGDSRPQMKAPRGGTRGFRAPEVLFRLQNQCTKIDIWSVGVILLILLSKQFPFFNSMDDKDSLVEIAAIFGQNCMRKVSRHFNRSWKSNISTIPVDRIPFERLVSTFNKEQKFSDDVYDLLYKMMELYPEKRISADEALKHRFFRKFK</sequence>
<feature type="domain" description="Protein kinase" evidence="7">
    <location>
        <begin position="23"/>
        <end position="348"/>
    </location>
</feature>
<evidence type="ECO:0000256" key="5">
    <source>
        <dbReference type="ARBA" id="ARBA00022777"/>
    </source>
</evidence>
<dbReference type="PROSITE" id="PS00108">
    <property type="entry name" value="PROTEIN_KINASE_ST"/>
    <property type="match status" value="1"/>
</dbReference>
<dbReference type="CDD" id="cd14019">
    <property type="entry name" value="STKc_Cdc7"/>
    <property type="match status" value="1"/>
</dbReference>
<dbReference type="InterPro" id="IPR000719">
    <property type="entry name" value="Prot_kinase_dom"/>
</dbReference>
<dbReference type="GO" id="GO:1902977">
    <property type="term" value="P:mitotic DNA replication preinitiation complex assembly"/>
    <property type="evidence" value="ECO:0007669"/>
    <property type="project" value="EnsemblFungi"/>
</dbReference>
<dbReference type="GO" id="GO:0005524">
    <property type="term" value="F:ATP binding"/>
    <property type="evidence" value="ECO:0007669"/>
    <property type="project" value="UniProtKB-KW"/>
</dbReference>
<evidence type="ECO:0000313" key="9">
    <source>
        <dbReference type="Proteomes" id="UP000014978"/>
    </source>
</evidence>
<dbReference type="Gene3D" id="1.10.510.10">
    <property type="entry name" value="Transferase(Phosphotransferase) domain 1"/>
    <property type="match status" value="1"/>
</dbReference>
<evidence type="ECO:0000256" key="2">
    <source>
        <dbReference type="ARBA" id="ARBA00022527"/>
    </source>
</evidence>
<keyword evidence="6" id="KW-0067">ATP-binding</keyword>
<name>S7W990_SPRLO</name>
<dbReference type="GO" id="GO:0044773">
    <property type="term" value="P:mitotic DNA damage checkpoint signaling"/>
    <property type="evidence" value="ECO:0007669"/>
    <property type="project" value="TreeGrafter"/>
</dbReference>
<dbReference type="GO" id="GO:0060903">
    <property type="term" value="P:positive regulation of meiosis I"/>
    <property type="evidence" value="ECO:0007669"/>
    <property type="project" value="EnsemblFungi"/>
</dbReference>
<dbReference type="PANTHER" id="PTHR44167">
    <property type="entry name" value="OVARIAN-SPECIFIC SERINE/THREONINE-PROTEIN KINASE LOK-RELATED"/>
    <property type="match status" value="1"/>
</dbReference>
<dbReference type="InParanoid" id="S7W990"/>
<dbReference type="GO" id="GO:0006270">
    <property type="term" value="P:DNA replication initiation"/>
    <property type="evidence" value="ECO:0007669"/>
    <property type="project" value="EnsemblFungi"/>
</dbReference>
<dbReference type="GO" id="GO:1905263">
    <property type="term" value="P:positive regulation of meiotic DNA double-strand break formation involved in reciprocal meiotic recombination"/>
    <property type="evidence" value="ECO:0007669"/>
    <property type="project" value="EnsemblFungi"/>
</dbReference>
<evidence type="ECO:0000256" key="3">
    <source>
        <dbReference type="ARBA" id="ARBA00022679"/>
    </source>
</evidence>
<dbReference type="EMBL" id="ATCN01000252">
    <property type="protein sequence ID" value="EPR79446.1"/>
    <property type="molecule type" value="Genomic_DNA"/>
</dbReference>
<reference evidence="9" key="1">
    <citation type="journal article" date="2013" name="PLoS Genet.">
        <title>The genome of Spraguea lophii and the basis of host-microsporidian interactions.</title>
        <authorList>
            <person name="Campbell S.E."/>
            <person name="Williams T.A."/>
            <person name="Yousuf A."/>
            <person name="Soanes D.M."/>
            <person name="Paszkiewicz K.H."/>
            <person name="Williams B.A.P."/>
        </authorList>
    </citation>
    <scope>NUCLEOTIDE SEQUENCE [LARGE SCALE GENOMIC DNA]</scope>
    <source>
        <strain evidence="9">42_110</strain>
    </source>
</reference>
<dbReference type="STRING" id="1358809.S7W990"/>
<dbReference type="GO" id="GO:1904968">
    <property type="term" value="P:positive regulation of spindle attachment to meiosis I kinetochore"/>
    <property type="evidence" value="ECO:0007669"/>
    <property type="project" value="EnsemblFungi"/>
</dbReference>
<dbReference type="GO" id="GO:0033314">
    <property type="term" value="P:mitotic DNA replication checkpoint signaling"/>
    <property type="evidence" value="ECO:0007669"/>
    <property type="project" value="EnsemblFungi"/>
</dbReference>
<dbReference type="GO" id="GO:0000727">
    <property type="term" value="P:double-strand break repair via break-induced replication"/>
    <property type="evidence" value="ECO:0007669"/>
    <property type="project" value="EnsemblFungi"/>
</dbReference>
<keyword evidence="5 8" id="KW-0418">Kinase</keyword>
<dbReference type="InterPro" id="IPR008271">
    <property type="entry name" value="Ser/Thr_kinase_AS"/>
</dbReference>
<dbReference type="OMA" id="QGFTMEK"/>
<dbReference type="GO" id="GO:0031503">
    <property type="term" value="P:protein-containing complex localization"/>
    <property type="evidence" value="ECO:0007669"/>
    <property type="project" value="EnsemblFungi"/>
</dbReference>
<dbReference type="AlphaFoldDB" id="S7W990"/>
<dbReference type="VEuPathDB" id="MicrosporidiaDB:SLOPH_1627"/>
<dbReference type="OrthoDB" id="10020333at2759"/>
<dbReference type="Pfam" id="PF00069">
    <property type="entry name" value="Pkinase"/>
    <property type="match status" value="2"/>
</dbReference>
<keyword evidence="2 8" id="KW-0723">Serine/threonine-protein kinase</keyword>
<accession>S7W990</accession>
<dbReference type="SUPFAM" id="SSF56112">
    <property type="entry name" value="Protein kinase-like (PK-like)"/>
    <property type="match status" value="1"/>
</dbReference>
<dbReference type="GO" id="GO:0004674">
    <property type="term" value="F:protein serine/threonine kinase activity"/>
    <property type="evidence" value="ECO:0007669"/>
    <property type="project" value="UniProtKB-KW"/>
</dbReference>
<evidence type="ECO:0000256" key="4">
    <source>
        <dbReference type="ARBA" id="ARBA00022741"/>
    </source>
</evidence>
<gene>
    <name evidence="8" type="ORF">SLOPH_1627</name>
</gene>
<dbReference type="GO" id="GO:0031431">
    <property type="term" value="C:Dbf4-dependent protein kinase complex"/>
    <property type="evidence" value="ECO:0007669"/>
    <property type="project" value="EnsemblFungi"/>
</dbReference>
<dbReference type="GO" id="GO:0042802">
    <property type="term" value="F:identical protein binding"/>
    <property type="evidence" value="ECO:0007669"/>
    <property type="project" value="EnsemblFungi"/>
</dbReference>
<comment type="caution">
    <text evidence="8">The sequence shown here is derived from an EMBL/GenBank/DDBJ whole genome shotgun (WGS) entry which is preliminary data.</text>
</comment>
<dbReference type="FunCoup" id="S7W990">
    <property type="interactions" value="130"/>
</dbReference>
<evidence type="ECO:0000256" key="6">
    <source>
        <dbReference type="ARBA" id="ARBA00022840"/>
    </source>
</evidence>
<evidence type="ECO:0000313" key="8">
    <source>
        <dbReference type="EMBL" id="EPR79446.1"/>
    </source>
</evidence>
<evidence type="ECO:0000256" key="1">
    <source>
        <dbReference type="ARBA" id="ARBA00012513"/>
    </source>
</evidence>
<dbReference type="PROSITE" id="PS50011">
    <property type="entry name" value="PROTEIN_KINASE_DOM"/>
    <property type="match status" value="1"/>
</dbReference>
<dbReference type="InterPro" id="IPR011009">
    <property type="entry name" value="Kinase-like_dom_sf"/>
</dbReference>
<dbReference type="GO" id="GO:1905342">
    <property type="term" value="P:positive regulation of protein localization to kinetochore"/>
    <property type="evidence" value="ECO:0007669"/>
    <property type="project" value="EnsemblFungi"/>
</dbReference>
<dbReference type="SMART" id="SM00220">
    <property type="entry name" value="S_TKc"/>
    <property type="match status" value="1"/>
</dbReference>
<dbReference type="GO" id="GO:0000775">
    <property type="term" value="C:chromosome, centromeric region"/>
    <property type="evidence" value="ECO:0007669"/>
    <property type="project" value="EnsemblFungi"/>
</dbReference>
<organism evidence="8 9">
    <name type="scientific">Spraguea lophii (strain 42_110)</name>
    <name type="common">Microsporidian parasite</name>
    <dbReference type="NCBI Taxonomy" id="1358809"/>
    <lineage>
        <taxon>Eukaryota</taxon>
        <taxon>Fungi</taxon>
        <taxon>Fungi incertae sedis</taxon>
        <taxon>Microsporidia</taxon>
        <taxon>Spragueidae</taxon>
        <taxon>Spraguea</taxon>
    </lineage>
</organism>
<dbReference type="GO" id="GO:0001100">
    <property type="term" value="P:negative regulation of exit from mitosis"/>
    <property type="evidence" value="ECO:0007669"/>
    <property type="project" value="EnsemblFungi"/>
</dbReference>
<keyword evidence="4" id="KW-0547">Nucleotide-binding</keyword>
<keyword evidence="9" id="KW-1185">Reference proteome</keyword>
<proteinExistence type="predicted"/>
<dbReference type="HOGENOM" id="CLU_000288_118_2_1"/>
<evidence type="ECO:0000259" key="7">
    <source>
        <dbReference type="PROSITE" id="PS50011"/>
    </source>
</evidence>
<keyword evidence="3" id="KW-0808">Transferase</keyword>
<dbReference type="Proteomes" id="UP000014978">
    <property type="component" value="Unassembled WGS sequence"/>
</dbReference>
<dbReference type="EC" id="2.7.11.1" evidence="1"/>
<dbReference type="GO" id="GO:0000785">
    <property type="term" value="C:chromatin"/>
    <property type="evidence" value="ECO:0007669"/>
    <property type="project" value="EnsemblFungi"/>
</dbReference>